<dbReference type="InterPro" id="IPR036188">
    <property type="entry name" value="FAD/NAD-bd_sf"/>
</dbReference>
<dbReference type="SUPFAM" id="SSF51905">
    <property type="entry name" value="FAD/NAD(P)-binding domain"/>
    <property type="match status" value="1"/>
</dbReference>
<reference evidence="1" key="1">
    <citation type="submission" date="2018-10" db="EMBL/GenBank/DDBJ databases">
        <title>Hidden diversity of soil giant viruses.</title>
        <authorList>
            <person name="Schulz F."/>
            <person name="Alteio L."/>
            <person name="Goudeau D."/>
            <person name="Ryan E.M."/>
            <person name="Malmstrom R.R."/>
            <person name="Blanchard J."/>
            <person name="Woyke T."/>
        </authorList>
    </citation>
    <scope>NUCLEOTIDE SEQUENCE</scope>
    <source>
        <strain evidence="1">TEV1</strain>
    </source>
</reference>
<gene>
    <name evidence="1" type="ORF">Terrestrivirus10_22</name>
</gene>
<organism evidence="1">
    <name type="scientific">Terrestrivirus sp</name>
    <dbReference type="NCBI Taxonomy" id="2487775"/>
    <lineage>
        <taxon>Viruses</taxon>
        <taxon>Varidnaviria</taxon>
        <taxon>Bamfordvirae</taxon>
        <taxon>Nucleocytoviricota</taxon>
        <taxon>Megaviricetes</taxon>
        <taxon>Imitervirales</taxon>
        <taxon>Mimiviridae</taxon>
        <taxon>Klosneuvirinae</taxon>
    </lineage>
</organism>
<accession>A0A3G4ZP19</accession>
<dbReference type="EMBL" id="MK071988">
    <property type="protein sequence ID" value="AYV76638.1"/>
    <property type="molecule type" value="Genomic_DNA"/>
</dbReference>
<protein>
    <submittedName>
        <fullName evidence="1">Uncharacterized protein</fullName>
    </submittedName>
</protein>
<name>A0A3G4ZP19_9VIRU</name>
<sequence>MEEDVLNFDPDVIFIGAGPIGLWTAVQTKLLYKEVKILMIERKKVYERDNSLHVEMSSRLGAVNDPEFKRIIRKFVGNVNTNLIENELKTYALKLGIKIIYETITDPTTLSQRFPNVKAIIGSDGSHSIVRKTIFDDDFEVNYNLRHAVEVKYIIKNNETGNNSLEWSTWSKTLNDCNHFVKENVSKQQDGNLKVSLRIFIDEKTYNKVNDATFKNPLNPSDILERDVDLYNTITKWINARTKYLNDEIIGPIKISSIHLDVYKSKEIIKMINGIMYILVGDSAIGVPFFRSLNIGMLCGTVLAHKLCQYLNSDCDMYKYHVVSEINKAMRKTRLFIMNIFNPAYTPLNEYVAFVNNIANYETMLAVAKNASFAVGISSIDMSNRSYNGFKDSMTSFSS</sequence>
<evidence type="ECO:0000313" key="1">
    <source>
        <dbReference type="EMBL" id="AYV76638.1"/>
    </source>
</evidence>
<proteinExistence type="predicted"/>